<organism evidence="9 10">
    <name type="scientific">Pseudothermotoga thermarum DSM 5069</name>
    <dbReference type="NCBI Taxonomy" id="688269"/>
    <lineage>
        <taxon>Bacteria</taxon>
        <taxon>Thermotogati</taxon>
        <taxon>Thermotogota</taxon>
        <taxon>Thermotogae</taxon>
        <taxon>Thermotogales</taxon>
        <taxon>Thermotogaceae</taxon>
        <taxon>Pseudothermotoga</taxon>
    </lineage>
</organism>
<evidence type="ECO:0000256" key="1">
    <source>
        <dbReference type="ARBA" id="ARBA00010605"/>
    </source>
</evidence>
<gene>
    <name evidence="7" type="primary">rplI</name>
    <name evidence="9" type="ORF">Theth_1205</name>
</gene>
<accession>F7YX91</accession>
<dbReference type="SUPFAM" id="SSF55653">
    <property type="entry name" value="Ribosomal protein L9 C-domain"/>
    <property type="match status" value="1"/>
</dbReference>
<dbReference type="PANTHER" id="PTHR21368">
    <property type="entry name" value="50S RIBOSOMAL PROTEIN L9"/>
    <property type="match status" value="1"/>
</dbReference>
<dbReference type="FunFam" id="3.40.5.10:FF:000002">
    <property type="entry name" value="50S ribosomal protein L9"/>
    <property type="match status" value="1"/>
</dbReference>
<evidence type="ECO:0000259" key="8">
    <source>
        <dbReference type="PROSITE" id="PS00651"/>
    </source>
</evidence>
<dbReference type="eggNOG" id="COG0359">
    <property type="taxonomic scope" value="Bacteria"/>
</dbReference>
<dbReference type="InterPro" id="IPR000244">
    <property type="entry name" value="Ribosomal_bL9"/>
</dbReference>
<proteinExistence type="inferred from homology"/>
<comment type="similarity">
    <text evidence="1 7">Belongs to the bacterial ribosomal protein bL9 family.</text>
</comment>
<keyword evidence="3 7" id="KW-0694">RNA-binding</keyword>
<dbReference type="Gene3D" id="3.40.5.10">
    <property type="entry name" value="Ribosomal protein L9, N-terminal domain"/>
    <property type="match status" value="1"/>
</dbReference>
<keyword evidence="10" id="KW-1185">Reference proteome</keyword>
<keyword evidence="4 7" id="KW-0689">Ribosomal protein</keyword>
<feature type="domain" description="Ribosomal protein L9" evidence="8">
    <location>
        <begin position="13"/>
        <end position="40"/>
    </location>
</feature>
<dbReference type="AlphaFoldDB" id="F7YX91"/>
<evidence type="ECO:0000256" key="2">
    <source>
        <dbReference type="ARBA" id="ARBA00022730"/>
    </source>
</evidence>
<reference evidence="9 10" key="1">
    <citation type="submission" date="2010-11" db="EMBL/GenBank/DDBJ databases">
        <title>The complete genome of Thermotoga thermarum DSM 5069.</title>
        <authorList>
            <consortium name="US DOE Joint Genome Institute (JGI-PGF)"/>
            <person name="Lucas S."/>
            <person name="Copeland A."/>
            <person name="Lapidus A."/>
            <person name="Bruce D."/>
            <person name="Goodwin L."/>
            <person name="Pitluck S."/>
            <person name="Kyrpides N."/>
            <person name="Mavromatis K."/>
            <person name="Ivanova N."/>
            <person name="Zeytun A."/>
            <person name="Brettin T."/>
            <person name="Detter J.C."/>
            <person name="Tapia R."/>
            <person name="Han C."/>
            <person name="Land M."/>
            <person name="Hauser L."/>
            <person name="Markowitz V."/>
            <person name="Cheng J.-F."/>
            <person name="Hugenholtz P."/>
            <person name="Woyke T."/>
            <person name="Wu D."/>
            <person name="Spring S."/>
            <person name="Schroeder M."/>
            <person name="Brambilla E."/>
            <person name="Klenk H.-P."/>
            <person name="Eisen J.A."/>
        </authorList>
    </citation>
    <scope>NUCLEOTIDE SEQUENCE [LARGE SCALE GENOMIC DNA]</scope>
    <source>
        <strain evidence="9 10">DSM 5069</strain>
    </source>
</reference>
<dbReference type="InterPro" id="IPR020069">
    <property type="entry name" value="Ribosomal_bL9_C"/>
</dbReference>
<dbReference type="SUPFAM" id="SSF55658">
    <property type="entry name" value="L9 N-domain-like"/>
    <property type="match status" value="1"/>
</dbReference>
<keyword evidence="2 7" id="KW-0699">rRNA-binding</keyword>
<dbReference type="Proteomes" id="UP000006804">
    <property type="component" value="Chromosome"/>
</dbReference>
<dbReference type="KEGG" id="tta:Theth_1205"/>
<dbReference type="GO" id="GO:0019843">
    <property type="term" value="F:rRNA binding"/>
    <property type="evidence" value="ECO:0007669"/>
    <property type="project" value="UniProtKB-UniRule"/>
</dbReference>
<dbReference type="GO" id="GO:0006412">
    <property type="term" value="P:translation"/>
    <property type="evidence" value="ECO:0007669"/>
    <property type="project" value="UniProtKB-UniRule"/>
</dbReference>
<comment type="function">
    <text evidence="7">Binds to the 23S rRNA.</text>
</comment>
<dbReference type="GO" id="GO:0005840">
    <property type="term" value="C:ribosome"/>
    <property type="evidence" value="ECO:0007669"/>
    <property type="project" value="UniProtKB-KW"/>
</dbReference>
<dbReference type="InterPro" id="IPR036791">
    <property type="entry name" value="Ribosomal_bL9_C_sf"/>
</dbReference>
<dbReference type="GO" id="GO:0003735">
    <property type="term" value="F:structural constituent of ribosome"/>
    <property type="evidence" value="ECO:0007669"/>
    <property type="project" value="InterPro"/>
</dbReference>
<sequence length="151" mass="16530">MKVILLKDVPNLGKAGELKEVKDGYARNYLIPNGLAKIATDSEIKKLEHEKAMKAQKEEAIKRKSEELLRTLQKSVHKISAKAGGGGKLFGAITGANLAEILSQQTGLEIDKKWINLEKPIKEVGLYDVEFRLPGGVKGIVKVEIVAEEKG</sequence>
<dbReference type="InterPro" id="IPR009027">
    <property type="entry name" value="Ribosomal_bL9/RNase_H1_N"/>
</dbReference>
<dbReference type="InterPro" id="IPR020070">
    <property type="entry name" value="Ribosomal_bL9_N"/>
</dbReference>
<evidence type="ECO:0000313" key="9">
    <source>
        <dbReference type="EMBL" id="AEH51277.1"/>
    </source>
</evidence>
<evidence type="ECO:0000256" key="7">
    <source>
        <dbReference type="HAMAP-Rule" id="MF_00503"/>
    </source>
</evidence>
<dbReference type="PROSITE" id="PS00651">
    <property type="entry name" value="RIBOSOMAL_L9"/>
    <property type="match status" value="1"/>
</dbReference>
<dbReference type="EMBL" id="CP002351">
    <property type="protein sequence ID" value="AEH51277.1"/>
    <property type="molecule type" value="Genomic_DNA"/>
</dbReference>
<dbReference type="NCBIfam" id="TIGR00158">
    <property type="entry name" value="L9"/>
    <property type="match status" value="1"/>
</dbReference>
<evidence type="ECO:0000256" key="4">
    <source>
        <dbReference type="ARBA" id="ARBA00022980"/>
    </source>
</evidence>
<evidence type="ECO:0000256" key="5">
    <source>
        <dbReference type="ARBA" id="ARBA00023274"/>
    </source>
</evidence>
<dbReference type="RefSeq" id="WP_013932496.1">
    <property type="nucleotide sequence ID" value="NC_015707.1"/>
</dbReference>
<protein>
    <recommendedName>
        <fullName evidence="6 7">Large ribosomal subunit protein bL9</fullName>
    </recommendedName>
</protein>
<dbReference type="STRING" id="688269.Theth_1205"/>
<dbReference type="PATRIC" id="fig|688269.3.peg.1241"/>
<name>F7YX91_9THEM</name>
<dbReference type="HAMAP" id="MF_00503">
    <property type="entry name" value="Ribosomal_bL9"/>
    <property type="match status" value="1"/>
</dbReference>
<dbReference type="HOGENOM" id="CLU_078938_3_0_0"/>
<evidence type="ECO:0000256" key="6">
    <source>
        <dbReference type="ARBA" id="ARBA00035292"/>
    </source>
</evidence>
<dbReference type="Pfam" id="PF03948">
    <property type="entry name" value="Ribosomal_L9_C"/>
    <property type="match status" value="1"/>
</dbReference>
<dbReference type="OrthoDB" id="9788336at2"/>
<keyword evidence="5 7" id="KW-0687">Ribonucleoprotein</keyword>
<dbReference type="Gene3D" id="3.10.430.100">
    <property type="entry name" value="Ribosomal protein L9, C-terminal domain"/>
    <property type="match status" value="1"/>
</dbReference>
<dbReference type="Pfam" id="PF01281">
    <property type="entry name" value="Ribosomal_L9_N"/>
    <property type="match status" value="1"/>
</dbReference>
<dbReference type="InterPro" id="IPR036935">
    <property type="entry name" value="Ribosomal_bL9_N_sf"/>
</dbReference>
<evidence type="ECO:0000256" key="3">
    <source>
        <dbReference type="ARBA" id="ARBA00022884"/>
    </source>
</evidence>
<dbReference type="InterPro" id="IPR020594">
    <property type="entry name" value="Ribosomal_bL9_bac/chp"/>
</dbReference>
<evidence type="ECO:0000313" key="10">
    <source>
        <dbReference type="Proteomes" id="UP000006804"/>
    </source>
</evidence>
<dbReference type="GO" id="GO:1990904">
    <property type="term" value="C:ribonucleoprotein complex"/>
    <property type="evidence" value="ECO:0007669"/>
    <property type="project" value="UniProtKB-KW"/>
</dbReference>